<sequence length="48" mass="5486">MVEIFDNLLMISLCRQRRGVSSSLLTSFCFGFGSCKEGWYYRCLGVDP</sequence>
<reference evidence="2" key="1">
    <citation type="journal article" date="2014" name="Science">
        <title>The coffee genome provides insight into the convergent evolution of caffeine biosynthesis.</title>
        <authorList>
            <person name="Denoeud F."/>
            <person name="Carretero-Paulet L."/>
            <person name="Dereeper A."/>
            <person name="Droc G."/>
            <person name="Guyot R."/>
            <person name="Pietrella M."/>
            <person name="Zheng C."/>
            <person name="Alberti A."/>
            <person name="Anthony F."/>
            <person name="Aprea G."/>
            <person name="Aury J.M."/>
            <person name="Bento P."/>
            <person name="Bernard M."/>
            <person name="Bocs S."/>
            <person name="Campa C."/>
            <person name="Cenci A."/>
            <person name="Combes M.C."/>
            <person name="Crouzillat D."/>
            <person name="Da Silva C."/>
            <person name="Daddiego L."/>
            <person name="De Bellis F."/>
            <person name="Dussert S."/>
            <person name="Garsmeur O."/>
            <person name="Gayraud T."/>
            <person name="Guignon V."/>
            <person name="Jahn K."/>
            <person name="Jamilloux V."/>
            <person name="Joet T."/>
            <person name="Labadie K."/>
            <person name="Lan T."/>
            <person name="Leclercq J."/>
            <person name="Lepelley M."/>
            <person name="Leroy T."/>
            <person name="Li L.T."/>
            <person name="Librado P."/>
            <person name="Lopez L."/>
            <person name="Munoz A."/>
            <person name="Noel B."/>
            <person name="Pallavicini A."/>
            <person name="Perrotta G."/>
            <person name="Poncet V."/>
            <person name="Pot D."/>
            <person name="Priyono X."/>
            <person name="Rigoreau M."/>
            <person name="Rouard M."/>
            <person name="Rozas J."/>
            <person name="Tranchant-Dubreuil C."/>
            <person name="VanBuren R."/>
            <person name="Zhang Q."/>
            <person name="Andrade A.C."/>
            <person name="Argout X."/>
            <person name="Bertrand B."/>
            <person name="de Kochko A."/>
            <person name="Graziosi G."/>
            <person name="Henry R.J."/>
            <person name="Jayarama X."/>
            <person name="Ming R."/>
            <person name="Nagai C."/>
            <person name="Rounsley S."/>
            <person name="Sankoff D."/>
            <person name="Giuliano G."/>
            <person name="Albert V.A."/>
            <person name="Wincker P."/>
            <person name="Lashermes P."/>
        </authorList>
    </citation>
    <scope>NUCLEOTIDE SEQUENCE [LARGE SCALE GENOMIC DNA]</scope>
    <source>
        <strain evidence="2">cv. DH200-94</strain>
    </source>
</reference>
<name>A0A068TY05_COFCA</name>
<dbReference type="OrthoDB" id="1717100at2759"/>
<evidence type="ECO:0000313" key="2">
    <source>
        <dbReference type="Proteomes" id="UP000295252"/>
    </source>
</evidence>
<dbReference type="AlphaFoldDB" id="A0A068TY05"/>
<protein>
    <submittedName>
        <fullName evidence="1">Uncharacterized protein</fullName>
    </submittedName>
</protein>
<keyword evidence="2" id="KW-1185">Reference proteome</keyword>
<proteinExistence type="predicted"/>
<accession>A0A068TY05</accession>
<dbReference type="EMBL" id="HG739089">
    <property type="protein sequence ID" value="CDP00804.1"/>
    <property type="molecule type" value="Genomic_DNA"/>
</dbReference>
<dbReference type="Gramene" id="CDP00804">
    <property type="protein sequence ID" value="CDP00804"/>
    <property type="gene ID" value="GSCOC_T00032894001"/>
</dbReference>
<dbReference type="InParanoid" id="A0A068TY05"/>
<gene>
    <name evidence="1" type="ORF">GSCOC_T00032894001</name>
</gene>
<organism evidence="1 2">
    <name type="scientific">Coffea canephora</name>
    <name type="common">Robusta coffee</name>
    <dbReference type="NCBI Taxonomy" id="49390"/>
    <lineage>
        <taxon>Eukaryota</taxon>
        <taxon>Viridiplantae</taxon>
        <taxon>Streptophyta</taxon>
        <taxon>Embryophyta</taxon>
        <taxon>Tracheophyta</taxon>
        <taxon>Spermatophyta</taxon>
        <taxon>Magnoliopsida</taxon>
        <taxon>eudicotyledons</taxon>
        <taxon>Gunneridae</taxon>
        <taxon>Pentapetalae</taxon>
        <taxon>asterids</taxon>
        <taxon>lamiids</taxon>
        <taxon>Gentianales</taxon>
        <taxon>Rubiaceae</taxon>
        <taxon>Ixoroideae</taxon>
        <taxon>Gardenieae complex</taxon>
        <taxon>Bertiereae - Coffeeae clade</taxon>
        <taxon>Coffeeae</taxon>
        <taxon>Coffea</taxon>
    </lineage>
</organism>
<evidence type="ECO:0000313" key="1">
    <source>
        <dbReference type="EMBL" id="CDP00804.1"/>
    </source>
</evidence>
<dbReference type="Proteomes" id="UP000295252">
    <property type="component" value="Chromosome III"/>
</dbReference>